<protein>
    <recommendedName>
        <fullName evidence="5">Core-binding (CB) domain-containing protein</fullName>
    </recommendedName>
</protein>
<gene>
    <name evidence="6" type="ORF">SAMN04488567_2855</name>
</gene>
<feature type="non-terminal residue" evidence="6">
    <location>
        <position position="264"/>
    </location>
</feature>
<dbReference type="Gene3D" id="1.10.443.10">
    <property type="entry name" value="Intergrase catalytic core"/>
    <property type="match status" value="1"/>
</dbReference>
<dbReference type="InterPro" id="IPR013762">
    <property type="entry name" value="Integrase-like_cat_sf"/>
</dbReference>
<dbReference type="GO" id="GO:0006310">
    <property type="term" value="P:DNA recombination"/>
    <property type="evidence" value="ECO:0007669"/>
    <property type="project" value="UniProtKB-KW"/>
</dbReference>
<dbReference type="GO" id="GO:0015074">
    <property type="term" value="P:DNA integration"/>
    <property type="evidence" value="ECO:0007669"/>
    <property type="project" value="UniProtKB-KW"/>
</dbReference>
<dbReference type="Gene3D" id="1.10.150.130">
    <property type="match status" value="1"/>
</dbReference>
<reference evidence="7" key="1">
    <citation type="submission" date="2016-10" db="EMBL/GenBank/DDBJ databases">
        <authorList>
            <person name="Varghese N."/>
            <person name="Submissions S."/>
        </authorList>
    </citation>
    <scope>NUCLEOTIDE SEQUENCE [LARGE SCALE GENOMIC DNA]</scope>
    <source>
        <strain evidence="7">DSM 21424</strain>
    </source>
</reference>
<dbReference type="SUPFAM" id="SSF56349">
    <property type="entry name" value="DNA breaking-rejoining enzymes"/>
    <property type="match status" value="1"/>
</dbReference>
<dbReference type="EMBL" id="FNAT01000004">
    <property type="protein sequence ID" value="SDE86271.1"/>
    <property type="molecule type" value="Genomic_DNA"/>
</dbReference>
<dbReference type="InterPro" id="IPR011010">
    <property type="entry name" value="DNA_brk_join_enz"/>
</dbReference>
<evidence type="ECO:0000256" key="1">
    <source>
        <dbReference type="ARBA" id="ARBA00022908"/>
    </source>
</evidence>
<keyword evidence="2 4" id="KW-0238">DNA-binding</keyword>
<dbReference type="InterPro" id="IPR044068">
    <property type="entry name" value="CB"/>
</dbReference>
<keyword evidence="1" id="KW-0229">DNA integration</keyword>
<dbReference type="OrthoDB" id="7510934at2"/>
<evidence type="ECO:0000256" key="2">
    <source>
        <dbReference type="ARBA" id="ARBA00023125"/>
    </source>
</evidence>
<accession>A0A1G7GDV5</accession>
<dbReference type="RefSeq" id="WP_131802645.1">
    <property type="nucleotide sequence ID" value="NZ_FNAT01000004.1"/>
</dbReference>
<dbReference type="AlphaFoldDB" id="A0A1G7GDV5"/>
<evidence type="ECO:0000256" key="3">
    <source>
        <dbReference type="ARBA" id="ARBA00023172"/>
    </source>
</evidence>
<dbReference type="STRING" id="521013.SAMN04488567_2855"/>
<dbReference type="InterPro" id="IPR010998">
    <property type="entry name" value="Integrase_recombinase_N"/>
</dbReference>
<evidence type="ECO:0000256" key="4">
    <source>
        <dbReference type="PROSITE-ProRule" id="PRU01248"/>
    </source>
</evidence>
<keyword evidence="7" id="KW-1185">Reference proteome</keyword>
<name>A0A1G7GDV5_9RHOB</name>
<organism evidence="6 7">
    <name type="scientific">Limimaricola pyoseonensis</name>
    <dbReference type="NCBI Taxonomy" id="521013"/>
    <lineage>
        <taxon>Bacteria</taxon>
        <taxon>Pseudomonadati</taxon>
        <taxon>Pseudomonadota</taxon>
        <taxon>Alphaproteobacteria</taxon>
        <taxon>Rhodobacterales</taxon>
        <taxon>Paracoccaceae</taxon>
        <taxon>Limimaricola</taxon>
    </lineage>
</organism>
<dbReference type="GO" id="GO:0003677">
    <property type="term" value="F:DNA binding"/>
    <property type="evidence" value="ECO:0007669"/>
    <property type="project" value="UniProtKB-UniRule"/>
</dbReference>
<dbReference type="PROSITE" id="PS51900">
    <property type="entry name" value="CB"/>
    <property type="match status" value="1"/>
</dbReference>
<dbReference type="Proteomes" id="UP000198922">
    <property type="component" value="Unassembled WGS sequence"/>
</dbReference>
<evidence type="ECO:0000313" key="7">
    <source>
        <dbReference type="Proteomes" id="UP000198922"/>
    </source>
</evidence>
<proteinExistence type="predicted"/>
<feature type="domain" description="Core-binding (CB)" evidence="5">
    <location>
        <begin position="69"/>
        <end position="148"/>
    </location>
</feature>
<evidence type="ECO:0000259" key="5">
    <source>
        <dbReference type="PROSITE" id="PS51900"/>
    </source>
</evidence>
<sequence>MSRRSRKEFPWASAYHDRHGKRRWRFRRKGFSAELGSEYGSADFVRRYEDAVAGLRSGPGAGAGKTIPKSISDLIARYYRSAEFLGLRESTKTTYRNTLERFREEHGTKSAVKLERRHIKTILAAKSETPSAANNLRDRLKTLMDLAVDLEWRRENPVPSVKPLKVRSRGFHTWTEAEIEKYYATHKPGTVAHSAMTIMLYTGAARSDAVRLGRGNVHGNRLRYRRLKTEDSGGVLIDIPIHPELQAVIDACPDQAFTFLETAG</sequence>
<evidence type="ECO:0000313" key="6">
    <source>
        <dbReference type="EMBL" id="SDE86271.1"/>
    </source>
</evidence>
<keyword evidence="3" id="KW-0233">DNA recombination</keyword>